<comment type="caution">
    <text evidence="1">The sequence shown here is derived from an EMBL/GenBank/DDBJ whole genome shotgun (WGS) entry which is preliminary data.</text>
</comment>
<name>A0A5C6J1Q1_9ACTN</name>
<dbReference type="Proteomes" id="UP000320481">
    <property type="component" value="Unassembled WGS sequence"/>
</dbReference>
<evidence type="ECO:0000313" key="2">
    <source>
        <dbReference type="Proteomes" id="UP000320481"/>
    </source>
</evidence>
<dbReference type="AlphaFoldDB" id="A0A5C6J1Q1"/>
<dbReference type="RefSeq" id="WP_146467894.1">
    <property type="nucleotide sequence ID" value="NZ_VOGW01000170.1"/>
</dbReference>
<reference evidence="1" key="1">
    <citation type="journal article" date="2019" name="Microbiol. Resour. Announc.">
        <title>Draft Genomic Sequences of Streptomyces misionensis and Streptomyces albidoflavus, bacteria applied for phytopathogen biocontrol.</title>
        <authorList>
            <person name="Pylro V."/>
            <person name="Dias A."/>
            <person name="Andreote F."/>
            <person name="Varani A."/>
            <person name="Andreote C."/>
            <person name="Bernardo E."/>
            <person name="Martins T."/>
        </authorList>
    </citation>
    <scope>NUCLEOTIDE SEQUENCE [LARGE SCALE GENOMIC DNA]</scope>
    <source>
        <strain evidence="1">66</strain>
    </source>
</reference>
<organism evidence="1 2">
    <name type="scientific">Streptomyces misionensis</name>
    <dbReference type="NCBI Taxonomy" id="67331"/>
    <lineage>
        <taxon>Bacteria</taxon>
        <taxon>Bacillati</taxon>
        <taxon>Actinomycetota</taxon>
        <taxon>Actinomycetes</taxon>
        <taxon>Kitasatosporales</taxon>
        <taxon>Streptomycetaceae</taxon>
        <taxon>Streptomyces</taxon>
    </lineage>
</organism>
<evidence type="ECO:0000313" key="1">
    <source>
        <dbReference type="EMBL" id="TWV34712.1"/>
    </source>
</evidence>
<gene>
    <name evidence="1" type="ORF">FRZ03_27940</name>
</gene>
<sequence>MKSRFVGTTKAKSSFSIDCYSRGDYYNDGKHRTNVWYYGIIIDTRGHHAYYGVYSWGGNVNTPHDPPAGLPHC</sequence>
<keyword evidence="2" id="KW-1185">Reference proteome</keyword>
<accession>A0A5C6J1Q1</accession>
<protein>
    <submittedName>
        <fullName evidence="1">Uncharacterized protein</fullName>
    </submittedName>
</protein>
<proteinExistence type="predicted"/>
<dbReference type="EMBL" id="VOGW01000170">
    <property type="protein sequence ID" value="TWV34712.1"/>
    <property type="molecule type" value="Genomic_DNA"/>
</dbReference>